<feature type="compositionally biased region" description="Low complexity" evidence="2">
    <location>
        <begin position="52"/>
        <end position="61"/>
    </location>
</feature>
<gene>
    <name evidence="5" type="ORF">GF068_34060</name>
</gene>
<feature type="region of interest" description="Disordered" evidence="2">
    <location>
        <begin position="26"/>
        <end position="62"/>
    </location>
</feature>
<dbReference type="Gene3D" id="3.40.50.1820">
    <property type="entry name" value="alpha/beta hydrolase"/>
    <property type="match status" value="1"/>
</dbReference>
<reference evidence="5 6" key="1">
    <citation type="submission" date="2019-10" db="EMBL/GenBank/DDBJ databases">
        <title>A soil myxobacterium in the family Polyangiaceae.</title>
        <authorList>
            <person name="Li Y."/>
            <person name="Wang J."/>
        </authorList>
    </citation>
    <scope>NUCLEOTIDE SEQUENCE [LARGE SCALE GENOMIC DNA]</scope>
    <source>
        <strain evidence="5 6">DSM 14734</strain>
    </source>
</reference>
<evidence type="ECO:0000259" key="4">
    <source>
        <dbReference type="Pfam" id="PF00326"/>
    </source>
</evidence>
<evidence type="ECO:0000256" key="2">
    <source>
        <dbReference type="SAM" id="MobiDB-lite"/>
    </source>
</evidence>
<protein>
    <submittedName>
        <fullName evidence="5">Prolyl oligopeptidase family serine peptidase</fullName>
    </submittedName>
</protein>
<organism evidence="5 6">
    <name type="scientific">Polyangium spumosum</name>
    <dbReference type="NCBI Taxonomy" id="889282"/>
    <lineage>
        <taxon>Bacteria</taxon>
        <taxon>Pseudomonadati</taxon>
        <taxon>Myxococcota</taxon>
        <taxon>Polyangia</taxon>
        <taxon>Polyangiales</taxon>
        <taxon>Polyangiaceae</taxon>
        <taxon>Polyangium</taxon>
    </lineage>
</organism>
<dbReference type="PANTHER" id="PTHR42776">
    <property type="entry name" value="SERINE PEPTIDASE S9 FAMILY MEMBER"/>
    <property type="match status" value="1"/>
</dbReference>
<keyword evidence="3" id="KW-0732">Signal</keyword>
<feature type="compositionally biased region" description="Pro residues" evidence="2">
    <location>
        <begin position="28"/>
        <end position="51"/>
    </location>
</feature>
<dbReference type="SUPFAM" id="SSF82171">
    <property type="entry name" value="DPP6 N-terminal domain-like"/>
    <property type="match status" value="1"/>
</dbReference>
<accession>A0A6N7PXE7</accession>
<dbReference type="GO" id="GO:0004252">
    <property type="term" value="F:serine-type endopeptidase activity"/>
    <property type="evidence" value="ECO:0007669"/>
    <property type="project" value="TreeGrafter"/>
</dbReference>
<evidence type="ECO:0000256" key="3">
    <source>
        <dbReference type="SAM" id="SignalP"/>
    </source>
</evidence>
<keyword evidence="6" id="KW-1185">Reference proteome</keyword>
<dbReference type="InterPro" id="IPR029058">
    <property type="entry name" value="AB_hydrolase_fold"/>
</dbReference>
<dbReference type="PANTHER" id="PTHR42776:SF27">
    <property type="entry name" value="DIPEPTIDYL PEPTIDASE FAMILY MEMBER 6"/>
    <property type="match status" value="1"/>
</dbReference>
<dbReference type="InterPro" id="IPR001375">
    <property type="entry name" value="Peptidase_S9_cat"/>
</dbReference>
<dbReference type="AlphaFoldDB" id="A0A6N7PXE7"/>
<name>A0A6N7PXE7_9BACT</name>
<dbReference type="EMBL" id="WJIE01000014">
    <property type="protein sequence ID" value="MRG96912.1"/>
    <property type="molecule type" value="Genomic_DNA"/>
</dbReference>
<dbReference type="Pfam" id="PF00326">
    <property type="entry name" value="Peptidase_S9"/>
    <property type="match status" value="1"/>
</dbReference>
<proteinExistence type="predicted"/>
<dbReference type="OrthoDB" id="4269629at2"/>
<dbReference type="RefSeq" id="WP_153823708.1">
    <property type="nucleotide sequence ID" value="NZ_WJIE01000014.1"/>
</dbReference>
<feature type="chain" id="PRO_5027060768" evidence="3">
    <location>
        <begin position="24"/>
        <end position="718"/>
    </location>
</feature>
<dbReference type="Gene3D" id="2.120.10.30">
    <property type="entry name" value="TolB, C-terminal domain"/>
    <property type="match status" value="1"/>
</dbReference>
<evidence type="ECO:0000313" key="5">
    <source>
        <dbReference type="EMBL" id="MRG96912.1"/>
    </source>
</evidence>
<dbReference type="InterPro" id="IPR011042">
    <property type="entry name" value="6-blade_b-propeller_TolB-like"/>
</dbReference>
<dbReference type="GO" id="GO:0006508">
    <property type="term" value="P:proteolysis"/>
    <property type="evidence" value="ECO:0007669"/>
    <property type="project" value="InterPro"/>
</dbReference>
<dbReference type="SUPFAM" id="SSF53474">
    <property type="entry name" value="alpha/beta-Hydrolases"/>
    <property type="match status" value="1"/>
</dbReference>
<keyword evidence="1" id="KW-0378">Hydrolase</keyword>
<evidence type="ECO:0000313" key="6">
    <source>
        <dbReference type="Proteomes" id="UP000440224"/>
    </source>
</evidence>
<evidence type="ECO:0000256" key="1">
    <source>
        <dbReference type="ARBA" id="ARBA00022801"/>
    </source>
</evidence>
<sequence length="718" mass="77967">MVLAKKIGLSFVLSLLVGVAACAETTEFPPPETPPPPPPGGTADATPPPAAAPATKAPAAPRVDTSLIPRDVLFGNPDRASPQLSHDGKQISFLAPVDGVLNVWVGPADDPSKAKPVTADKVRGIRRYFWAYTNDHVLYVQDKGGDENWHVYAVDLKKGETKDLTPIDGIAARIEGVSSKIPGEVLVGMNDRDKKVHNIYRINIKTGDKKLVFKNEGNFAGVLADDDFKVRLAMRKAPDGGDVFIDPSAKPKEKGKDPEPYLTVPFEDAETTNPVGFDATGKTLYLVDSRGRNTAALFEVDFASKKPKLLVEHPKADVQRFMGHPKTGKVQAAAAVYERPTWQAVDKSIQPDLELLGKLGEGEIMVLSRTLDDKRWLVALVPSDGPVKYYRYDRDKKKTEFLFSNLKALEGKPLAKMHPVVIKARDGLELVSYLTLPKASDPDGDARPDKPLSMVLLVHGGPWARDNWGLNPMHQWLANRGYAVLSVNYRGSTGFGKKFLNAANNEWAGKMHDDLIDAVKWSVDSKVADPAKVAIMGGSYGGYATLVGLTFTPDQFACGVDIVGPSNLKTLLATIPPYWAPMVATFHKRMGDPNTPEGAKQLEARSPLSHVDKIKKPLLIGQGANDPRVKQAESDQIVKAMQAKNIPVTYVLYPDEGHGFARPENRMSFNAVAETFLAQCLGGPIEPVGDDFKGSSLQVPAGADQVYGIQEALQSVKK</sequence>
<comment type="caution">
    <text evidence="5">The sequence shown here is derived from an EMBL/GenBank/DDBJ whole genome shotgun (WGS) entry which is preliminary data.</text>
</comment>
<feature type="domain" description="Peptidase S9 prolyl oligopeptidase catalytic" evidence="4">
    <location>
        <begin position="473"/>
        <end position="682"/>
    </location>
</feature>
<feature type="signal peptide" evidence="3">
    <location>
        <begin position="1"/>
        <end position="23"/>
    </location>
</feature>
<dbReference type="PROSITE" id="PS51257">
    <property type="entry name" value="PROKAR_LIPOPROTEIN"/>
    <property type="match status" value="1"/>
</dbReference>
<dbReference type="Proteomes" id="UP000440224">
    <property type="component" value="Unassembled WGS sequence"/>
</dbReference>